<evidence type="ECO:0000313" key="4">
    <source>
        <dbReference type="Proteomes" id="UP000243250"/>
    </source>
</evidence>
<evidence type="ECO:0000313" key="3">
    <source>
        <dbReference type="EMBL" id="SFR67641.1"/>
    </source>
</evidence>
<feature type="compositionally biased region" description="Low complexity" evidence="1">
    <location>
        <begin position="202"/>
        <end position="214"/>
    </location>
</feature>
<name>A0A1I6ILV4_9EURY</name>
<feature type="region of interest" description="Disordered" evidence="1">
    <location>
        <begin position="202"/>
        <end position="249"/>
    </location>
</feature>
<dbReference type="AlphaFoldDB" id="A0A1I6ILV4"/>
<keyword evidence="2" id="KW-0812">Transmembrane</keyword>
<keyword evidence="2" id="KW-1133">Transmembrane helix</keyword>
<evidence type="ECO:0000256" key="2">
    <source>
        <dbReference type="SAM" id="Phobius"/>
    </source>
</evidence>
<organism evidence="3 4">
    <name type="scientific">Halogeometricum limi</name>
    <dbReference type="NCBI Taxonomy" id="555875"/>
    <lineage>
        <taxon>Archaea</taxon>
        <taxon>Methanobacteriati</taxon>
        <taxon>Methanobacteriota</taxon>
        <taxon>Stenosarchaea group</taxon>
        <taxon>Halobacteria</taxon>
        <taxon>Halobacteriales</taxon>
        <taxon>Haloferacaceae</taxon>
        <taxon>Halogeometricum</taxon>
    </lineage>
</organism>
<feature type="transmembrane region" description="Helical" evidence="2">
    <location>
        <begin position="45"/>
        <end position="62"/>
    </location>
</feature>
<reference evidence="4" key="1">
    <citation type="submission" date="2016-10" db="EMBL/GenBank/DDBJ databases">
        <authorList>
            <person name="Varghese N."/>
            <person name="Submissions S."/>
        </authorList>
    </citation>
    <scope>NUCLEOTIDE SEQUENCE [LARGE SCALE GENOMIC DNA]</scope>
    <source>
        <strain evidence="4">CGMCC 1.8711</strain>
    </source>
</reference>
<evidence type="ECO:0000256" key="1">
    <source>
        <dbReference type="SAM" id="MobiDB-lite"/>
    </source>
</evidence>
<protein>
    <submittedName>
        <fullName evidence="3">Uncharacterized protein</fullName>
    </submittedName>
</protein>
<keyword evidence="2" id="KW-0472">Membrane</keyword>
<sequence>MNHRRSVAALAGFAAVVVAAALVFGVLSPNEVPAVSDAVETLDDGQLLLALAGTLLLGRWFARRRATSSTTERFTKLRADPPEGVSAPASIRVGGRFDRVVADAVTAEDDDAMRSVASRLRTTATDLYADAEDTDRPTARRRVAAGAWTDDRLAAAFLAADERPPFRSRLRAWLDPSRERRRRVETTVEALFELREGVVPDADSDVSTDAADGVSEGDGVDEDEADANSGDEGRGESWVGTATDGGVDR</sequence>
<dbReference type="OrthoDB" id="313484at2157"/>
<accession>A0A1I6ILV4</accession>
<dbReference type="EMBL" id="FOYS01000006">
    <property type="protein sequence ID" value="SFR67641.1"/>
    <property type="molecule type" value="Genomic_DNA"/>
</dbReference>
<dbReference type="Proteomes" id="UP000243250">
    <property type="component" value="Unassembled WGS sequence"/>
</dbReference>
<dbReference type="InterPro" id="IPR055693">
    <property type="entry name" value="DUF7269"/>
</dbReference>
<dbReference type="Pfam" id="PF23933">
    <property type="entry name" value="DUF7269"/>
    <property type="match status" value="1"/>
</dbReference>
<keyword evidence="4" id="KW-1185">Reference proteome</keyword>
<dbReference type="STRING" id="555875.SAMN04488124_3386"/>
<gene>
    <name evidence="3" type="ORF">SAMN04488124_3386</name>
</gene>
<proteinExistence type="predicted"/>
<dbReference type="RefSeq" id="WP_089883102.1">
    <property type="nucleotide sequence ID" value="NZ_FOYS01000006.1"/>
</dbReference>